<protein>
    <recommendedName>
        <fullName evidence="3">Mitochondrial glyco protein</fullName>
    </recommendedName>
</protein>
<keyword evidence="2" id="KW-1185">Reference proteome</keyword>
<dbReference type="OrthoDB" id="278212at2759"/>
<organism evidence="1 2">
    <name type="scientific">Allomyces macrogynus (strain ATCC 38327)</name>
    <name type="common">Allomyces javanicus var. macrogynus</name>
    <dbReference type="NCBI Taxonomy" id="578462"/>
    <lineage>
        <taxon>Eukaryota</taxon>
        <taxon>Fungi</taxon>
        <taxon>Fungi incertae sedis</taxon>
        <taxon>Blastocladiomycota</taxon>
        <taxon>Blastocladiomycetes</taxon>
        <taxon>Blastocladiales</taxon>
        <taxon>Blastocladiaceae</taxon>
        <taxon>Allomyces</taxon>
    </lineage>
</organism>
<dbReference type="OMA" id="RWLNNVK"/>
<dbReference type="AlphaFoldDB" id="A0A0L0TC39"/>
<dbReference type="Proteomes" id="UP000054350">
    <property type="component" value="Unassembled WGS sequence"/>
</dbReference>
<evidence type="ECO:0000313" key="1">
    <source>
        <dbReference type="EMBL" id="KNE72270.1"/>
    </source>
</evidence>
<dbReference type="PANTHER" id="PTHR10826">
    <property type="entry name" value="COMPLEMENT COMPONENT 1"/>
    <property type="match status" value="1"/>
</dbReference>
<dbReference type="GO" id="GO:0005759">
    <property type="term" value="C:mitochondrial matrix"/>
    <property type="evidence" value="ECO:0007669"/>
    <property type="project" value="InterPro"/>
</dbReference>
<dbReference type="PANTHER" id="PTHR10826:SF1">
    <property type="entry name" value="COMPLEMENT COMPONENT 1 Q SUBCOMPONENT-BINDING PROTEIN, MITOCHONDRIAL"/>
    <property type="match status" value="1"/>
</dbReference>
<dbReference type="EMBL" id="GG745378">
    <property type="protein sequence ID" value="KNE72270.1"/>
    <property type="molecule type" value="Genomic_DNA"/>
</dbReference>
<dbReference type="InterPro" id="IPR036561">
    <property type="entry name" value="MAM33_sf"/>
</dbReference>
<dbReference type="eggNOG" id="KOG2536">
    <property type="taxonomic scope" value="Eukaryota"/>
</dbReference>
<reference evidence="2" key="2">
    <citation type="submission" date="2009-11" db="EMBL/GenBank/DDBJ databases">
        <title>The Genome Sequence of Allomyces macrogynus strain ATCC 38327.</title>
        <authorList>
            <consortium name="The Broad Institute Genome Sequencing Platform"/>
            <person name="Russ C."/>
            <person name="Cuomo C."/>
            <person name="Shea T."/>
            <person name="Young S.K."/>
            <person name="Zeng Q."/>
            <person name="Koehrsen M."/>
            <person name="Haas B."/>
            <person name="Borodovsky M."/>
            <person name="Guigo R."/>
            <person name="Alvarado L."/>
            <person name="Berlin A."/>
            <person name="Borenstein D."/>
            <person name="Chen Z."/>
            <person name="Engels R."/>
            <person name="Freedman E."/>
            <person name="Gellesch M."/>
            <person name="Goldberg J."/>
            <person name="Griggs A."/>
            <person name="Gujja S."/>
            <person name="Heiman D."/>
            <person name="Hepburn T."/>
            <person name="Howarth C."/>
            <person name="Jen D."/>
            <person name="Larson L."/>
            <person name="Lewis B."/>
            <person name="Mehta T."/>
            <person name="Park D."/>
            <person name="Pearson M."/>
            <person name="Roberts A."/>
            <person name="Saif S."/>
            <person name="Shenoy N."/>
            <person name="Sisk P."/>
            <person name="Stolte C."/>
            <person name="Sykes S."/>
            <person name="Walk T."/>
            <person name="White J."/>
            <person name="Yandava C."/>
            <person name="Burger G."/>
            <person name="Gray M.W."/>
            <person name="Holland P.W.H."/>
            <person name="King N."/>
            <person name="Lang F.B.F."/>
            <person name="Roger A.J."/>
            <person name="Ruiz-Trillo I."/>
            <person name="Lander E."/>
            <person name="Nusbaum C."/>
        </authorList>
    </citation>
    <scope>NUCLEOTIDE SEQUENCE [LARGE SCALE GENOMIC DNA]</scope>
    <source>
        <strain evidence="2">ATCC 38327</strain>
    </source>
</reference>
<evidence type="ECO:0000313" key="2">
    <source>
        <dbReference type="Proteomes" id="UP000054350"/>
    </source>
</evidence>
<gene>
    <name evidence="1" type="ORF">AMAG_16758</name>
</gene>
<proteinExistence type="predicted"/>
<dbReference type="InterPro" id="IPR003428">
    <property type="entry name" value="MAM33"/>
</dbReference>
<dbReference type="STRING" id="578462.A0A0L0TC39"/>
<dbReference type="Gene3D" id="3.10.280.10">
    <property type="entry name" value="Mitochondrial glycoprotein"/>
    <property type="match status" value="1"/>
</dbReference>
<dbReference type="SUPFAM" id="SSF54529">
    <property type="entry name" value="Mitochondrial glycoprotein MAM33-like"/>
    <property type="match status" value="1"/>
</dbReference>
<accession>A0A0L0TC39</accession>
<sequence>MFARTVALRTATAVLTRTPATCAPAAVATRAFSVSAFRASAAATDSELVDVLAKELQFEKENAQPAMPSFLSEFLARKTFTVQDRPGDNEVVMAREFGNEKITVTFSIDDVANAQPVEDADGQPARDGDEVAYDFPVATVITVTKKTGVDAGAITFQTIVEGGQLQITNVTFTDDPVLAVADTAEADYKRRGQYVGPVFDELDDNLAAAFHTYLEARGVTSELAEFIPEYVEFKEQNEYVRWLDRVKAFVSRA</sequence>
<dbReference type="VEuPathDB" id="FungiDB:AMAG_16758"/>
<reference evidence="1 2" key="1">
    <citation type="submission" date="2009-11" db="EMBL/GenBank/DDBJ databases">
        <title>Annotation of Allomyces macrogynus ATCC 38327.</title>
        <authorList>
            <consortium name="The Broad Institute Genome Sequencing Platform"/>
            <person name="Russ C."/>
            <person name="Cuomo C."/>
            <person name="Burger G."/>
            <person name="Gray M.W."/>
            <person name="Holland P.W.H."/>
            <person name="King N."/>
            <person name="Lang F.B.F."/>
            <person name="Roger A.J."/>
            <person name="Ruiz-Trillo I."/>
            <person name="Young S.K."/>
            <person name="Zeng Q."/>
            <person name="Gargeya S."/>
            <person name="Fitzgerald M."/>
            <person name="Haas B."/>
            <person name="Abouelleil A."/>
            <person name="Alvarado L."/>
            <person name="Arachchi H.M."/>
            <person name="Berlin A."/>
            <person name="Chapman S.B."/>
            <person name="Gearin G."/>
            <person name="Goldberg J."/>
            <person name="Griggs A."/>
            <person name="Gujja S."/>
            <person name="Hansen M."/>
            <person name="Heiman D."/>
            <person name="Howarth C."/>
            <person name="Larimer J."/>
            <person name="Lui A."/>
            <person name="MacDonald P.J.P."/>
            <person name="McCowen C."/>
            <person name="Montmayeur A."/>
            <person name="Murphy C."/>
            <person name="Neiman D."/>
            <person name="Pearson M."/>
            <person name="Priest M."/>
            <person name="Roberts A."/>
            <person name="Saif S."/>
            <person name="Shea T."/>
            <person name="Sisk P."/>
            <person name="Stolte C."/>
            <person name="Sykes S."/>
            <person name="Wortman J."/>
            <person name="Nusbaum C."/>
            <person name="Birren B."/>
        </authorList>
    </citation>
    <scope>NUCLEOTIDE SEQUENCE [LARGE SCALE GENOMIC DNA]</scope>
    <source>
        <strain evidence="1 2">ATCC 38327</strain>
    </source>
</reference>
<dbReference type="GO" id="GO:0042256">
    <property type="term" value="P:cytosolic ribosome assembly"/>
    <property type="evidence" value="ECO:0007669"/>
    <property type="project" value="TreeGrafter"/>
</dbReference>
<name>A0A0L0TC39_ALLM3</name>
<dbReference type="Pfam" id="PF02330">
    <property type="entry name" value="MAM33"/>
    <property type="match status" value="1"/>
</dbReference>
<evidence type="ECO:0008006" key="3">
    <source>
        <dbReference type="Google" id="ProtNLM"/>
    </source>
</evidence>